<evidence type="ECO:0000259" key="1">
    <source>
        <dbReference type="Pfam" id="PF03078"/>
    </source>
</evidence>
<dbReference type="AlphaFoldDB" id="A0A9D5AQH5"/>
<accession>A0A9D5AQH5</accession>
<reference evidence="2 3" key="1">
    <citation type="journal article" date="2022" name="Nat. Genet.">
        <title>Improved pea reference genome and pan-genome highlight genomic features and evolutionary characteristics.</title>
        <authorList>
            <person name="Yang T."/>
            <person name="Liu R."/>
            <person name="Luo Y."/>
            <person name="Hu S."/>
            <person name="Wang D."/>
            <person name="Wang C."/>
            <person name="Pandey M.K."/>
            <person name="Ge S."/>
            <person name="Xu Q."/>
            <person name="Li N."/>
            <person name="Li G."/>
            <person name="Huang Y."/>
            <person name="Saxena R.K."/>
            <person name="Ji Y."/>
            <person name="Li M."/>
            <person name="Yan X."/>
            <person name="He Y."/>
            <person name="Liu Y."/>
            <person name="Wang X."/>
            <person name="Xiang C."/>
            <person name="Varshney R.K."/>
            <person name="Ding H."/>
            <person name="Gao S."/>
            <person name="Zong X."/>
        </authorList>
    </citation>
    <scope>NUCLEOTIDE SEQUENCE [LARGE SCALE GENOMIC DNA]</scope>
    <source>
        <strain evidence="2 3">cv. Zhongwan 6</strain>
    </source>
</reference>
<sequence length="293" mass="33178">MPPRVVRPREDMDYMGIIFAEGTDGENQRSRYHKIFKRDVLATRYPDNGALRDLDLSDSVHWMLNNLGLKATTIQNPTIRYLHCILANTIFGRDNTVNVNSKDLFLIYYALSRTKVNPTPFLLTHFQSTCVRTGGLIYVGGLITSITLALNLGMELATLEPLEIPFANLDYCRSMRLIKNKPDSKYSLMISNREVMGVNLPCVVRINMHMSAKWTFDLDAPEPDHMEQDAPHTGTQAHIAPVFLDSFAGTSSGHQPREEYDYIAMKATLDDILSELRHRSDADADCDVLLRNI</sequence>
<gene>
    <name evidence="2" type="ORF">KIW84_040187</name>
</gene>
<organism evidence="2 3">
    <name type="scientific">Pisum sativum</name>
    <name type="common">Garden pea</name>
    <name type="synonym">Lathyrus oleraceus</name>
    <dbReference type="NCBI Taxonomy" id="3888"/>
    <lineage>
        <taxon>Eukaryota</taxon>
        <taxon>Viridiplantae</taxon>
        <taxon>Streptophyta</taxon>
        <taxon>Embryophyta</taxon>
        <taxon>Tracheophyta</taxon>
        <taxon>Spermatophyta</taxon>
        <taxon>Magnoliopsida</taxon>
        <taxon>eudicotyledons</taxon>
        <taxon>Gunneridae</taxon>
        <taxon>Pentapetalae</taxon>
        <taxon>rosids</taxon>
        <taxon>fabids</taxon>
        <taxon>Fabales</taxon>
        <taxon>Fabaceae</taxon>
        <taxon>Papilionoideae</taxon>
        <taxon>50 kb inversion clade</taxon>
        <taxon>NPAAA clade</taxon>
        <taxon>Hologalegina</taxon>
        <taxon>IRL clade</taxon>
        <taxon>Fabeae</taxon>
        <taxon>Lathyrus</taxon>
    </lineage>
</organism>
<dbReference type="Proteomes" id="UP001058974">
    <property type="component" value="Chromosome 4"/>
</dbReference>
<evidence type="ECO:0000313" key="3">
    <source>
        <dbReference type="Proteomes" id="UP001058974"/>
    </source>
</evidence>
<dbReference type="Gramene" id="Psat04G0018700-T1">
    <property type="protein sequence ID" value="KAI5414605.1"/>
    <property type="gene ID" value="KIW84_040187"/>
</dbReference>
<dbReference type="InterPro" id="IPR004312">
    <property type="entry name" value="ATHILA_Orf1_C"/>
</dbReference>
<keyword evidence="3" id="KW-1185">Reference proteome</keyword>
<dbReference type="EMBL" id="JAMSHJ010000004">
    <property type="protein sequence ID" value="KAI5414605.1"/>
    <property type="molecule type" value="Genomic_DNA"/>
</dbReference>
<protein>
    <recommendedName>
        <fullName evidence="1">Arabidopsis retrotransposon Orf1 C-terminal domain-containing protein</fullName>
    </recommendedName>
</protein>
<comment type="caution">
    <text evidence="2">The sequence shown here is derived from an EMBL/GenBank/DDBJ whole genome shotgun (WGS) entry which is preliminary data.</text>
</comment>
<evidence type="ECO:0000313" key="2">
    <source>
        <dbReference type="EMBL" id="KAI5414605.1"/>
    </source>
</evidence>
<dbReference type="Pfam" id="PF03078">
    <property type="entry name" value="ATHILA"/>
    <property type="match status" value="1"/>
</dbReference>
<proteinExistence type="predicted"/>
<name>A0A9D5AQH5_PEA</name>
<feature type="domain" description="Arabidopsis retrotransposon Orf1 C-terminal" evidence="1">
    <location>
        <begin position="68"/>
        <end position="203"/>
    </location>
</feature>